<proteinExistence type="predicted"/>
<accession>K9WK62</accession>
<dbReference type="PANTHER" id="PTHR47200">
    <property type="entry name" value="THYLAKOID LUMENAL 15 KDA PROTEIN 1, CHLOROPLASTIC"/>
    <property type="match status" value="1"/>
</dbReference>
<reference evidence="1 2" key="1">
    <citation type="submission" date="2012-06" db="EMBL/GenBank/DDBJ databases">
        <title>Finished chromosome of genome of Microcoleus sp. PCC 7113.</title>
        <authorList>
            <consortium name="US DOE Joint Genome Institute"/>
            <person name="Gugger M."/>
            <person name="Coursin T."/>
            <person name="Rippka R."/>
            <person name="Tandeau De Marsac N."/>
            <person name="Huntemann M."/>
            <person name="Wei C.-L."/>
            <person name="Han J."/>
            <person name="Detter J.C."/>
            <person name="Han C."/>
            <person name="Tapia R."/>
            <person name="Chen A."/>
            <person name="Kyrpides N."/>
            <person name="Mavromatis K."/>
            <person name="Markowitz V."/>
            <person name="Szeto E."/>
            <person name="Ivanova N."/>
            <person name="Pagani I."/>
            <person name="Pati A."/>
            <person name="Goodwin L."/>
            <person name="Nordberg H.P."/>
            <person name="Cantor M.N."/>
            <person name="Hua S.X."/>
            <person name="Woyke T."/>
            <person name="Kerfeld C.A."/>
        </authorList>
    </citation>
    <scope>NUCLEOTIDE SEQUENCE [LARGE SCALE GENOMIC DNA]</scope>
    <source>
        <strain evidence="1 2">PCC 7113</strain>
    </source>
</reference>
<dbReference type="Proteomes" id="UP000010471">
    <property type="component" value="Chromosome"/>
</dbReference>
<dbReference type="STRING" id="1173027.Mic7113_5154"/>
<dbReference type="EMBL" id="CP003630">
    <property type="protein sequence ID" value="AFZ20810.1"/>
    <property type="molecule type" value="Genomic_DNA"/>
</dbReference>
<sequence length="169" mass="18374">MIRRHSLPIPALVLSLVVFLLAGTWMFGVSATPALALDYNKEILIGADFSDRDLTDSSFTKANLRSSNFSHSNLEGVSFFSANLESANFEGANLRNATLDTARLTRASLKNAVLEGAFAFNTKFDGATIEGADFTEVLFRQDVQKQLCHVASGTNPTTGRSTRDTLFCD</sequence>
<dbReference type="Pfam" id="PF13599">
    <property type="entry name" value="Pentapeptide_4"/>
    <property type="match status" value="1"/>
</dbReference>
<gene>
    <name evidence="1" type="ORF">Mic7113_5154</name>
</gene>
<dbReference type="AlphaFoldDB" id="K9WK62"/>
<evidence type="ECO:0000313" key="2">
    <source>
        <dbReference type="Proteomes" id="UP000010471"/>
    </source>
</evidence>
<dbReference type="Gene3D" id="2.160.20.80">
    <property type="entry name" value="E3 ubiquitin-protein ligase SopA"/>
    <property type="match status" value="1"/>
</dbReference>
<dbReference type="KEGG" id="mic:Mic7113_5154"/>
<evidence type="ECO:0000313" key="1">
    <source>
        <dbReference type="EMBL" id="AFZ20810.1"/>
    </source>
</evidence>
<dbReference type="RefSeq" id="WP_015184943.1">
    <property type="nucleotide sequence ID" value="NC_019738.1"/>
</dbReference>
<name>K9WK62_9CYAN</name>
<dbReference type="PATRIC" id="fig|1173027.3.peg.5712"/>
<dbReference type="eggNOG" id="COG1357">
    <property type="taxonomic scope" value="Bacteria"/>
</dbReference>
<organism evidence="1 2">
    <name type="scientific">Allocoleopsis franciscana PCC 7113</name>
    <dbReference type="NCBI Taxonomy" id="1173027"/>
    <lineage>
        <taxon>Bacteria</taxon>
        <taxon>Bacillati</taxon>
        <taxon>Cyanobacteriota</taxon>
        <taxon>Cyanophyceae</taxon>
        <taxon>Coleofasciculales</taxon>
        <taxon>Coleofasciculaceae</taxon>
        <taxon>Allocoleopsis</taxon>
        <taxon>Allocoleopsis franciscana</taxon>
    </lineage>
</organism>
<dbReference type="OrthoDB" id="483710at2"/>
<dbReference type="InterPro" id="IPR001646">
    <property type="entry name" value="5peptide_repeat"/>
</dbReference>
<dbReference type="PANTHER" id="PTHR47200:SF2">
    <property type="entry name" value="THYLAKOID LUMENAL 15 KDA PROTEIN 1, CHLOROPLASTIC"/>
    <property type="match status" value="1"/>
</dbReference>
<dbReference type="HOGENOM" id="CLU_066336_2_0_3"/>
<protein>
    <submittedName>
        <fullName evidence="1">Putative low-complexity protein</fullName>
    </submittedName>
</protein>
<keyword evidence="2" id="KW-1185">Reference proteome</keyword>
<dbReference type="InterPro" id="IPR044213">
    <property type="entry name" value="At2g44920-like"/>
</dbReference>
<dbReference type="SUPFAM" id="SSF141571">
    <property type="entry name" value="Pentapeptide repeat-like"/>
    <property type="match status" value="1"/>
</dbReference>